<keyword evidence="2" id="KW-1185">Reference proteome</keyword>
<gene>
    <name evidence="1" type="ORF">RPERSI_LOCUS10695</name>
</gene>
<accession>A0ACA9PJZ5</accession>
<protein>
    <submittedName>
        <fullName evidence="1">4006_t:CDS:1</fullName>
    </submittedName>
</protein>
<dbReference type="EMBL" id="CAJVQC010021400">
    <property type="protein sequence ID" value="CAG8713236.1"/>
    <property type="molecule type" value="Genomic_DNA"/>
</dbReference>
<comment type="caution">
    <text evidence="1">The sequence shown here is derived from an EMBL/GenBank/DDBJ whole genome shotgun (WGS) entry which is preliminary data.</text>
</comment>
<feature type="non-terminal residue" evidence="1">
    <location>
        <position position="1"/>
    </location>
</feature>
<proteinExistence type="predicted"/>
<organism evidence="1 2">
    <name type="scientific">Racocetra persica</name>
    <dbReference type="NCBI Taxonomy" id="160502"/>
    <lineage>
        <taxon>Eukaryota</taxon>
        <taxon>Fungi</taxon>
        <taxon>Fungi incertae sedis</taxon>
        <taxon>Mucoromycota</taxon>
        <taxon>Glomeromycotina</taxon>
        <taxon>Glomeromycetes</taxon>
        <taxon>Diversisporales</taxon>
        <taxon>Gigasporaceae</taxon>
        <taxon>Racocetra</taxon>
    </lineage>
</organism>
<name>A0ACA9PJZ5_9GLOM</name>
<evidence type="ECO:0000313" key="2">
    <source>
        <dbReference type="Proteomes" id="UP000789920"/>
    </source>
</evidence>
<sequence length="111" mass="12606">TSASSSLVRDDAIRNDTYAQKTSASSSLVRDDAIRDDTYAQKMSASSSLESETTQLKTHLSQKTNLHHHQGQKRYLCSHNVLEKEDDKNRNYTPVINRSEARLEISLLPHY</sequence>
<evidence type="ECO:0000313" key="1">
    <source>
        <dbReference type="EMBL" id="CAG8713236.1"/>
    </source>
</evidence>
<dbReference type="Proteomes" id="UP000789920">
    <property type="component" value="Unassembled WGS sequence"/>
</dbReference>
<reference evidence="1" key="1">
    <citation type="submission" date="2021-06" db="EMBL/GenBank/DDBJ databases">
        <authorList>
            <person name="Kallberg Y."/>
            <person name="Tangrot J."/>
            <person name="Rosling A."/>
        </authorList>
    </citation>
    <scope>NUCLEOTIDE SEQUENCE</scope>
    <source>
        <strain evidence="1">MA461A</strain>
    </source>
</reference>